<sequence>MKLFKLPKIRVQDRKSQYDETLFCIDRSTWSHNIEMNQTDQITFTAKQDSSIGYQLLENENYILFDEQLYRIKQADKDDSGYDYHREITATHIRFDVQYVYQYEKHKGKWTVGPADLMSFVFDQNELGNKNFTWTIIGEPPKVEVEDYGECSGQDCINDCCEKFNMVVSADNRHIMLYTMDNFTKKVNVSFKYVYNTPEFKTAIDTTELQNITKCYGKTKEKAENNSNTKEDSDTPTAEDDSNNEPEYYFPPFIVRDEESIKLWGERPGPAISDERFTNPEAMRKYALSTMKSEPEVQMTLTYTGDDDLSLGNMVYAIIRPENFETWVTVTGIKNNALSWYSNPEITLNNVPQNLIDYELAIQKSIKSVSGRLSNLGNSLSAVDTLANNAWGMGTITKKVGEVHD</sequence>
<comment type="caution">
    <text evidence="4">The sequence shown here is derived from an EMBL/GenBank/DDBJ whole genome shotgun (WGS) entry which is preliminary data.</text>
</comment>
<dbReference type="RefSeq" id="WP_118910925.1">
    <property type="nucleotide sequence ID" value="NZ_QOCS01000014.1"/>
</dbReference>
<dbReference type="InterPro" id="IPR010572">
    <property type="entry name" value="Tail_dom"/>
</dbReference>
<proteinExistence type="predicted"/>
<evidence type="ECO:0008006" key="6">
    <source>
        <dbReference type="Google" id="ProtNLM"/>
    </source>
</evidence>
<organism evidence="4 5">
    <name type="scientific">Bombilactobacillus bombi</name>
    <dbReference type="NCBI Taxonomy" id="1303590"/>
    <lineage>
        <taxon>Bacteria</taxon>
        <taxon>Bacillati</taxon>
        <taxon>Bacillota</taxon>
        <taxon>Bacilli</taxon>
        <taxon>Lactobacillales</taxon>
        <taxon>Lactobacillaceae</taxon>
        <taxon>Bombilactobacillus</taxon>
    </lineage>
</organism>
<dbReference type="Gene3D" id="6.20.110.10">
    <property type="match status" value="1"/>
</dbReference>
<evidence type="ECO:0000313" key="5">
    <source>
        <dbReference type="Proteomes" id="UP000284822"/>
    </source>
</evidence>
<dbReference type="InterPro" id="IPR044051">
    <property type="entry name" value="Prophage_tail_N"/>
</dbReference>
<accession>A0A417Z641</accession>
<gene>
    <name evidence="4" type="ORF">DS832_06935</name>
</gene>
<evidence type="ECO:0000259" key="3">
    <source>
        <dbReference type="Pfam" id="PF18994"/>
    </source>
</evidence>
<evidence type="ECO:0000313" key="4">
    <source>
        <dbReference type="EMBL" id="RHW46078.1"/>
    </source>
</evidence>
<dbReference type="Proteomes" id="UP000284822">
    <property type="component" value="Unassembled WGS sequence"/>
</dbReference>
<feature type="domain" description="Tail spike" evidence="2">
    <location>
        <begin position="96"/>
        <end position="359"/>
    </location>
</feature>
<name>A0A417Z641_9LACO</name>
<evidence type="ECO:0000259" key="2">
    <source>
        <dbReference type="Pfam" id="PF06605"/>
    </source>
</evidence>
<dbReference type="EMBL" id="QOCS01000014">
    <property type="protein sequence ID" value="RHW46078.1"/>
    <property type="molecule type" value="Genomic_DNA"/>
</dbReference>
<protein>
    <recommendedName>
        <fullName evidence="6">Prophage tail endopeptidase domain-containing protein</fullName>
    </recommendedName>
</protein>
<dbReference type="Pfam" id="PF06605">
    <property type="entry name" value="Prophage_tail"/>
    <property type="match status" value="1"/>
</dbReference>
<dbReference type="AlphaFoldDB" id="A0A417Z641"/>
<dbReference type="Gene3D" id="3.55.50.40">
    <property type="match status" value="1"/>
</dbReference>
<dbReference type="Pfam" id="PF18994">
    <property type="entry name" value="Prophage_tailD1"/>
    <property type="match status" value="1"/>
</dbReference>
<feature type="region of interest" description="Disordered" evidence="1">
    <location>
        <begin position="220"/>
        <end position="248"/>
    </location>
</feature>
<feature type="compositionally biased region" description="Basic and acidic residues" evidence="1">
    <location>
        <begin position="220"/>
        <end position="233"/>
    </location>
</feature>
<evidence type="ECO:0000256" key="1">
    <source>
        <dbReference type="SAM" id="MobiDB-lite"/>
    </source>
</evidence>
<reference evidence="4 5" key="1">
    <citation type="submission" date="2018-07" db="EMBL/GenBank/DDBJ databases">
        <title>Genome sequences of six Lactobacillus spp. isolated from bumble bee guts.</title>
        <authorList>
            <person name="Motta E.V.S."/>
            <person name="Moran N.A."/>
        </authorList>
    </citation>
    <scope>NUCLEOTIDE SEQUENCE [LARGE SCALE GENOMIC DNA]</scope>
    <source>
        <strain evidence="4 5">LV-8.1</strain>
    </source>
</reference>
<feature type="domain" description="Prophage endopeptidase tail N-terminal" evidence="3">
    <location>
        <begin position="10"/>
        <end position="92"/>
    </location>
</feature>